<comment type="caution">
    <text evidence="2">The sequence shown here is derived from an EMBL/GenBank/DDBJ whole genome shotgun (WGS) entry which is preliminary data.</text>
</comment>
<organism evidence="2 3">
    <name type="scientific">Tanacetum coccineum</name>
    <dbReference type="NCBI Taxonomy" id="301880"/>
    <lineage>
        <taxon>Eukaryota</taxon>
        <taxon>Viridiplantae</taxon>
        <taxon>Streptophyta</taxon>
        <taxon>Embryophyta</taxon>
        <taxon>Tracheophyta</taxon>
        <taxon>Spermatophyta</taxon>
        <taxon>Magnoliopsida</taxon>
        <taxon>eudicotyledons</taxon>
        <taxon>Gunneridae</taxon>
        <taxon>Pentapetalae</taxon>
        <taxon>asterids</taxon>
        <taxon>campanulids</taxon>
        <taxon>Asterales</taxon>
        <taxon>Asteraceae</taxon>
        <taxon>Asteroideae</taxon>
        <taxon>Anthemideae</taxon>
        <taxon>Anthemidinae</taxon>
        <taxon>Tanacetum</taxon>
    </lineage>
</organism>
<feature type="region of interest" description="Disordered" evidence="1">
    <location>
        <begin position="95"/>
        <end position="125"/>
    </location>
</feature>
<dbReference type="Proteomes" id="UP001151760">
    <property type="component" value="Unassembled WGS sequence"/>
</dbReference>
<evidence type="ECO:0000313" key="2">
    <source>
        <dbReference type="EMBL" id="GJT98225.1"/>
    </source>
</evidence>
<dbReference type="EMBL" id="BQNB010020655">
    <property type="protein sequence ID" value="GJT98225.1"/>
    <property type="molecule type" value="Genomic_DNA"/>
</dbReference>
<accession>A0ABQ5IDK7</accession>
<protein>
    <submittedName>
        <fullName evidence="2">Uncharacterized protein</fullName>
    </submittedName>
</protein>
<name>A0ABQ5IDK7_9ASTR</name>
<reference evidence="2" key="1">
    <citation type="journal article" date="2022" name="Int. J. Mol. Sci.">
        <title>Draft Genome of Tanacetum Coccineum: Genomic Comparison of Closely Related Tanacetum-Family Plants.</title>
        <authorList>
            <person name="Yamashiro T."/>
            <person name="Shiraishi A."/>
            <person name="Nakayama K."/>
            <person name="Satake H."/>
        </authorList>
    </citation>
    <scope>NUCLEOTIDE SEQUENCE</scope>
</reference>
<proteinExistence type="predicted"/>
<sequence length="125" mass="14291">MELILLLHNPTHREQITTNCEHNSVLHGSPELKRLSVTLCIHSNGSDEAVKFRCLLVLNPTETHNAQPISMVRSTPSQYIPRNKATPVIAWLRKKSEKEKANPKTPTPLHTMKNKEIRHSWSEKT</sequence>
<gene>
    <name evidence="2" type="ORF">Tco_1093743</name>
</gene>
<feature type="compositionally biased region" description="Basic and acidic residues" evidence="1">
    <location>
        <begin position="113"/>
        <end position="125"/>
    </location>
</feature>
<evidence type="ECO:0000313" key="3">
    <source>
        <dbReference type="Proteomes" id="UP001151760"/>
    </source>
</evidence>
<keyword evidence="3" id="KW-1185">Reference proteome</keyword>
<evidence type="ECO:0000256" key="1">
    <source>
        <dbReference type="SAM" id="MobiDB-lite"/>
    </source>
</evidence>
<reference evidence="2" key="2">
    <citation type="submission" date="2022-01" db="EMBL/GenBank/DDBJ databases">
        <authorList>
            <person name="Yamashiro T."/>
            <person name="Shiraishi A."/>
            <person name="Satake H."/>
            <person name="Nakayama K."/>
        </authorList>
    </citation>
    <scope>NUCLEOTIDE SEQUENCE</scope>
</reference>